<feature type="transmembrane region" description="Helical" evidence="1">
    <location>
        <begin position="465"/>
        <end position="488"/>
    </location>
</feature>
<feature type="transmembrane region" description="Helical" evidence="1">
    <location>
        <begin position="508"/>
        <end position="538"/>
    </location>
</feature>
<keyword evidence="1" id="KW-0472">Membrane</keyword>
<feature type="transmembrane region" description="Helical" evidence="1">
    <location>
        <begin position="437"/>
        <end position="458"/>
    </location>
</feature>
<dbReference type="EMBL" id="JBBWRZ010000011">
    <property type="protein sequence ID" value="KAK8226110.1"/>
    <property type="molecule type" value="Genomic_DNA"/>
</dbReference>
<gene>
    <name evidence="2" type="ORF">HDK90DRAFT_76644</name>
</gene>
<sequence>MASLTPALLGLRRDARILKIPPYLSALCIIVGVIWLFMLPLDDYSRQTYISENALLPGQVHTYFGGSEHNIFRAYRHEVHEASKMPPEERNQKLEELMRSTGLKTARQKYEYRTPGKDVMGQNTYGLLQGPRADATEAVVLVAAWETTNGEINQSGVALALTLARYFKRWSLWSKDIIVLIAGDSTAGSQAWVDAYHDAHDPRTVDPLTIKSGALQGAVAIEYPAGPWGHRFDKIHVLYDGINGQLPNLDLFNTAVSIASSQVGIGCTLQRMWDHEDSYKERLQTILRGMISQGLGHASGPHSAFIPYHVDALTLQTVGDGWHDEMSLGRTVESIFRSLNNLLEHLHQSFFFYLLMQANRFVSIGTYLPSAMLIAVNFTIISIALWIESGRAPSPPTKIASTEKGKDEKEPEMTVVKSGKDASLVPTSSLSIVERSMFLPLSFVAGVHFLGLLPLYLFNNTPASYLSSVFIVAAVMTVLGPPTTAYFLRNLRAPTKQETTLFQCFSLLLLGMFLSALATLNFSLSFLVGLCAAPLSFVRSVGGGNKRRHLALAGLQYALLVVLSPVVVMIVGSQQLGLTKGQGLSGVAEVLAEAAFGWHVWGLWTQVVVWLVWWPAWFVGAVVVSGSTF</sequence>
<keyword evidence="1" id="KW-0812">Transmembrane</keyword>
<dbReference type="PIRSF" id="PIRSF036762">
    <property type="entry name" value="GAA1"/>
    <property type="match status" value="1"/>
</dbReference>
<feature type="transmembrane region" description="Helical" evidence="1">
    <location>
        <begin position="550"/>
        <end position="571"/>
    </location>
</feature>
<dbReference type="Proteomes" id="UP001492380">
    <property type="component" value="Unassembled WGS sequence"/>
</dbReference>
<evidence type="ECO:0000313" key="3">
    <source>
        <dbReference type="Proteomes" id="UP001492380"/>
    </source>
</evidence>
<dbReference type="InterPro" id="IPR007246">
    <property type="entry name" value="Gaa1"/>
</dbReference>
<comment type="caution">
    <text evidence="2">The sequence shown here is derived from an EMBL/GenBank/DDBJ whole genome shotgun (WGS) entry which is preliminary data.</text>
</comment>
<evidence type="ECO:0000256" key="1">
    <source>
        <dbReference type="SAM" id="Phobius"/>
    </source>
</evidence>
<reference evidence="2 3" key="1">
    <citation type="submission" date="2024-04" db="EMBL/GenBank/DDBJ databases">
        <title>Phyllosticta paracitricarpa is synonymous to the EU quarantine fungus P. citricarpa based on phylogenomic analyses.</title>
        <authorList>
            <consortium name="Lawrence Berkeley National Laboratory"/>
            <person name="Van Ingen-Buijs V.A."/>
            <person name="Van Westerhoven A.C."/>
            <person name="Haridas S."/>
            <person name="Skiadas P."/>
            <person name="Martin F."/>
            <person name="Groenewald J.Z."/>
            <person name="Crous P.W."/>
            <person name="Seidl M.F."/>
        </authorList>
    </citation>
    <scope>NUCLEOTIDE SEQUENCE [LARGE SCALE GENOMIC DNA]</scope>
    <source>
        <strain evidence="2 3">CBS 123374</strain>
    </source>
</reference>
<dbReference type="Gene3D" id="3.40.630.10">
    <property type="entry name" value="Zn peptidases"/>
    <property type="match status" value="1"/>
</dbReference>
<protein>
    <submittedName>
        <fullName evidence="2">Gaa1-like protein</fullName>
    </submittedName>
</protein>
<accession>A0ABR1YD47</accession>
<keyword evidence="1" id="KW-1133">Transmembrane helix</keyword>
<name>A0ABR1YD47_9PEZI</name>
<organism evidence="2 3">
    <name type="scientific">Phyllosticta capitalensis</name>
    <dbReference type="NCBI Taxonomy" id="121624"/>
    <lineage>
        <taxon>Eukaryota</taxon>
        <taxon>Fungi</taxon>
        <taxon>Dikarya</taxon>
        <taxon>Ascomycota</taxon>
        <taxon>Pezizomycotina</taxon>
        <taxon>Dothideomycetes</taxon>
        <taxon>Dothideomycetes incertae sedis</taxon>
        <taxon>Botryosphaeriales</taxon>
        <taxon>Phyllostictaceae</taxon>
        <taxon>Phyllosticta</taxon>
    </lineage>
</organism>
<proteinExistence type="predicted"/>
<feature type="transmembrane region" description="Helical" evidence="1">
    <location>
        <begin position="603"/>
        <end position="624"/>
    </location>
</feature>
<dbReference type="Pfam" id="PF04114">
    <property type="entry name" value="Gaa1"/>
    <property type="match status" value="1"/>
</dbReference>
<dbReference type="PANTHER" id="PTHR13304">
    <property type="entry name" value="GLYCOSYLPHOSPHATIDYLINOSITOL ANCHOR ATTACHMENT 1 PROTEIN"/>
    <property type="match status" value="1"/>
</dbReference>
<dbReference type="PANTHER" id="PTHR13304:SF0">
    <property type="entry name" value="GLYCOSYLPHOSPHATIDYLINOSITOL ANCHOR ATTACHMENT 1 PROTEIN"/>
    <property type="match status" value="1"/>
</dbReference>
<dbReference type="SUPFAM" id="SSF53187">
    <property type="entry name" value="Zn-dependent exopeptidases"/>
    <property type="match status" value="1"/>
</dbReference>
<feature type="transmembrane region" description="Helical" evidence="1">
    <location>
        <begin position="20"/>
        <end position="41"/>
    </location>
</feature>
<feature type="transmembrane region" description="Helical" evidence="1">
    <location>
        <begin position="364"/>
        <end position="387"/>
    </location>
</feature>
<keyword evidence="3" id="KW-1185">Reference proteome</keyword>
<evidence type="ECO:0000313" key="2">
    <source>
        <dbReference type="EMBL" id="KAK8226110.1"/>
    </source>
</evidence>